<evidence type="ECO:0000259" key="3">
    <source>
        <dbReference type="PROSITE" id="PS50894"/>
    </source>
</evidence>
<dbReference type="EMBL" id="RJJE01000001">
    <property type="protein sequence ID" value="RNI32969.1"/>
    <property type="molecule type" value="Genomic_DNA"/>
</dbReference>
<accession>A0A3M9N5D5</accession>
<keyword evidence="5" id="KW-1185">Reference proteome</keyword>
<dbReference type="GO" id="GO:0004672">
    <property type="term" value="F:protein kinase activity"/>
    <property type="evidence" value="ECO:0007669"/>
    <property type="project" value="UniProtKB-ARBA"/>
</dbReference>
<dbReference type="GO" id="GO:0000160">
    <property type="term" value="P:phosphorelay signal transduction system"/>
    <property type="evidence" value="ECO:0007669"/>
    <property type="project" value="InterPro"/>
</dbReference>
<keyword evidence="1" id="KW-0597">Phosphoprotein</keyword>
<dbReference type="OrthoDB" id="9797097at2"/>
<reference evidence="4 5" key="1">
    <citation type="submission" date="2018-11" db="EMBL/GenBank/DDBJ databases">
        <title>Rufibacter latericius sp. nov., isolated from water in Baiyang Lake.</title>
        <authorList>
            <person name="Yang Y."/>
        </authorList>
    </citation>
    <scope>NUCLEOTIDE SEQUENCE [LARGE SCALE GENOMIC DNA]</scope>
    <source>
        <strain evidence="4 5">MCC P1</strain>
    </source>
</reference>
<sequence>MIKLLSILFEVTPHPMYVKDAKGRFVIVNRAFAHLFGLTPEAIIEKGVLEEDYSLERDLGLLNAHEVASLEEYYKTATGAGAWFQTTKKVFIGPEGEKYLLSISGEITACKTALQKSQEHAQLQQEQVDQIRQYFLNYIKATQELLPLLLSVPLTPAQEKSLRALNSLSGKMEAELAALVSPPVAEDMSPTQELQPSPPEPILYDFSCLGNIAEDAVFIQKMQRLFIDIVPEQLTTLTTSVAKRDWKETATIAHKLKSTYANIKITEATTAMKKIEENATTRKDLEQIPTLLQHARDITDRVVAIFTRELG</sequence>
<dbReference type="Pfam" id="PF00989">
    <property type="entry name" value="PAS"/>
    <property type="match status" value="1"/>
</dbReference>
<dbReference type="SUPFAM" id="SSF47226">
    <property type="entry name" value="Histidine-containing phosphotransfer domain, HPT domain"/>
    <property type="match status" value="1"/>
</dbReference>
<gene>
    <name evidence="4" type="ORF">EFA69_00665</name>
</gene>
<evidence type="ECO:0000256" key="1">
    <source>
        <dbReference type="PROSITE-ProRule" id="PRU00110"/>
    </source>
</evidence>
<feature type="modified residue" description="Phosphohistidine" evidence="1">
    <location>
        <position position="254"/>
    </location>
</feature>
<dbReference type="Pfam" id="PF01627">
    <property type="entry name" value="Hpt"/>
    <property type="match status" value="1"/>
</dbReference>
<evidence type="ECO:0000313" key="4">
    <source>
        <dbReference type="EMBL" id="RNI32969.1"/>
    </source>
</evidence>
<proteinExistence type="predicted"/>
<organism evidence="4 5">
    <name type="scientific">Rufibacter immobilis</name>
    <dbReference type="NCBI Taxonomy" id="1348778"/>
    <lineage>
        <taxon>Bacteria</taxon>
        <taxon>Pseudomonadati</taxon>
        <taxon>Bacteroidota</taxon>
        <taxon>Cytophagia</taxon>
        <taxon>Cytophagales</taxon>
        <taxon>Hymenobacteraceae</taxon>
        <taxon>Rufibacter</taxon>
    </lineage>
</organism>
<feature type="domain" description="HPt" evidence="3">
    <location>
        <begin position="215"/>
        <end position="311"/>
    </location>
</feature>
<dbReference type="SMART" id="SM00091">
    <property type="entry name" value="PAS"/>
    <property type="match status" value="1"/>
</dbReference>
<protein>
    <submittedName>
        <fullName evidence="4">PAS domain S-box protein</fullName>
    </submittedName>
</protein>
<comment type="caution">
    <text evidence="4">The sequence shown here is derived from an EMBL/GenBank/DDBJ whole genome shotgun (WGS) entry which is preliminary data.</text>
</comment>
<evidence type="ECO:0000259" key="2">
    <source>
        <dbReference type="PROSITE" id="PS50112"/>
    </source>
</evidence>
<dbReference type="InterPro" id="IPR035965">
    <property type="entry name" value="PAS-like_dom_sf"/>
</dbReference>
<dbReference type="PROSITE" id="PS50894">
    <property type="entry name" value="HPT"/>
    <property type="match status" value="1"/>
</dbReference>
<dbReference type="Gene3D" id="3.30.450.20">
    <property type="entry name" value="PAS domain"/>
    <property type="match status" value="1"/>
</dbReference>
<dbReference type="GO" id="GO:0006355">
    <property type="term" value="P:regulation of DNA-templated transcription"/>
    <property type="evidence" value="ECO:0007669"/>
    <property type="project" value="InterPro"/>
</dbReference>
<dbReference type="InterPro" id="IPR000014">
    <property type="entry name" value="PAS"/>
</dbReference>
<name>A0A3M9N5D5_9BACT</name>
<dbReference type="Proteomes" id="UP000271010">
    <property type="component" value="Unassembled WGS sequence"/>
</dbReference>
<dbReference type="RefSeq" id="WP_123131168.1">
    <property type="nucleotide sequence ID" value="NZ_RJJE01000001.1"/>
</dbReference>
<dbReference type="PROSITE" id="PS50112">
    <property type="entry name" value="PAS"/>
    <property type="match status" value="1"/>
</dbReference>
<dbReference type="SUPFAM" id="SSF55785">
    <property type="entry name" value="PYP-like sensor domain (PAS domain)"/>
    <property type="match status" value="1"/>
</dbReference>
<dbReference type="Gene3D" id="1.20.120.160">
    <property type="entry name" value="HPT domain"/>
    <property type="match status" value="1"/>
</dbReference>
<feature type="domain" description="PAS" evidence="2">
    <location>
        <begin position="1"/>
        <end position="51"/>
    </location>
</feature>
<dbReference type="InterPro" id="IPR008207">
    <property type="entry name" value="Sig_transdc_His_kin_Hpt_dom"/>
</dbReference>
<evidence type="ECO:0000313" key="5">
    <source>
        <dbReference type="Proteomes" id="UP000271010"/>
    </source>
</evidence>
<dbReference type="CDD" id="cd00130">
    <property type="entry name" value="PAS"/>
    <property type="match status" value="1"/>
</dbReference>
<dbReference type="NCBIfam" id="TIGR00229">
    <property type="entry name" value="sensory_box"/>
    <property type="match status" value="1"/>
</dbReference>
<dbReference type="InterPro" id="IPR036641">
    <property type="entry name" value="HPT_dom_sf"/>
</dbReference>
<dbReference type="AlphaFoldDB" id="A0A3M9N5D5"/>
<dbReference type="InterPro" id="IPR013767">
    <property type="entry name" value="PAS_fold"/>
</dbReference>